<protein>
    <recommendedName>
        <fullName evidence="3">Solute-binding protein family 3/N-terminal domain-containing protein</fullName>
    </recommendedName>
</protein>
<keyword evidence="2" id="KW-1185">Reference proteome</keyword>
<proteinExistence type="predicted"/>
<accession>A0A1Y2LDG8</accession>
<comment type="caution">
    <text evidence="1">The sequence shown here is derived from an EMBL/GenBank/DDBJ whole genome shotgun (WGS) entry which is preliminary data.</text>
</comment>
<dbReference type="EMBL" id="JFKB01000004">
    <property type="protein sequence ID" value="OSQ48891.1"/>
    <property type="molecule type" value="Genomic_DNA"/>
</dbReference>
<evidence type="ECO:0008006" key="3">
    <source>
        <dbReference type="Google" id="ProtNLM"/>
    </source>
</evidence>
<dbReference type="OrthoDB" id="8477926at2"/>
<organism evidence="1 2">
    <name type="scientific">Thalassospira alkalitolerans</name>
    <dbReference type="NCBI Taxonomy" id="1293890"/>
    <lineage>
        <taxon>Bacteria</taxon>
        <taxon>Pseudomonadati</taxon>
        <taxon>Pseudomonadota</taxon>
        <taxon>Alphaproteobacteria</taxon>
        <taxon>Rhodospirillales</taxon>
        <taxon>Thalassospiraceae</taxon>
        <taxon>Thalassospira</taxon>
    </lineage>
</organism>
<evidence type="ECO:0000313" key="1">
    <source>
        <dbReference type="EMBL" id="OSQ48891.1"/>
    </source>
</evidence>
<dbReference type="Proteomes" id="UP000193396">
    <property type="component" value="Unassembled WGS sequence"/>
</dbReference>
<reference evidence="1 2" key="1">
    <citation type="submission" date="2014-03" db="EMBL/GenBank/DDBJ databases">
        <title>The draft genome sequence of Thalassospira alkalitolerans JCM 18968.</title>
        <authorList>
            <person name="Lai Q."/>
            <person name="Shao Z."/>
        </authorList>
    </citation>
    <scope>NUCLEOTIDE SEQUENCE [LARGE SCALE GENOMIC DNA]</scope>
    <source>
        <strain evidence="1 2">JCM 18968</strain>
    </source>
</reference>
<dbReference type="AlphaFoldDB" id="A0A1Y2LDG8"/>
<evidence type="ECO:0000313" key="2">
    <source>
        <dbReference type="Proteomes" id="UP000193396"/>
    </source>
</evidence>
<dbReference type="SUPFAM" id="SSF53850">
    <property type="entry name" value="Periplasmic binding protein-like II"/>
    <property type="match status" value="1"/>
</dbReference>
<dbReference type="STRING" id="1293890.TALK_08190"/>
<name>A0A1Y2LDG8_9PROT</name>
<dbReference type="RefSeq" id="WP_085617704.1">
    <property type="nucleotide sequence ID" value="NZ_JBLXAE010000017.1"/>
</dbReference>
<gene>
    <name evidence="1" type="ORF">TALK_08190</name>
</gene>
<sequence length="288" mass="32242">MRHLCRQLMILFCVQIAGMGIGNRVFGQELAINAAQGAAPEASSGISSGMAGAEVVFAVGEWLPMISKTPPDFGPHARRVAEVFRAMGYEPRFRFFSRDDAYDKTLEGEYVATFSQVQSGDRSEQFWLPDHPIAQANQKGFYKPARFPNGLDLKRLDEIRIYGLRAVGVEGHWHGATFRQLGISSDIVRNRKSAWHFLNADRADILIEEEQVGWNDLSAFLGEGARAQYATTETLRSDGMYILFSRHHPMGEILRDQFDGYLDTQAGQAMCRGWRVCRTVASDASNQN</sequence>